<feature type="transmembrane region" description="Helical" evidence="7">
    <location>
        <begin position="289"/>
        <end position="313"/>
    </location>
</feature>
<evidence type="ECO:0000313" key="8">
    <source>
        <dbReference type="EMBL" id="KAI5070136.1"/>
    </source>
</evidence>
<feature type="transmembrane region" description="Helical" evidence="7">
    <location>
        <begin position="161"/>
        <end position="178"/>
    </location>
</feature>
<dbReference type="PANTHER" id="PTHR14255">
    <property type="entry name" value="CEREBLON"/>
    <property type="match status" value="1"/>
</dbReference>
<name>A0A9D4ZEW0_ADICA</name>
<evidence type="ECO:0000256" key="6">
    <source>
        <dbReference type="SAM" id="MobiDB-lite"/>
    </source>
</evidence>
<dbReference type="Pfam" id="PF01925">
    <property type="entry name" value="TauE"/>
    <property type="match status" value="2"/>
</dbReference>
<gene>
    <name evidence="8" type="ORF">GOP47_0014479</name>
</gene>
<feature type="transmembrane region" description="Helical" evidence="7">
    <location>
        <begin position="349"/>
        <end position="373"/>
    </location>
</feature>
<comment type="subcellular location">
    <subcellularLocation>
        <location evidence="1">Membrane</location>
        <topology evidence="1">Multi-pass membrane protein</topology>
    </subcellularLocation>
</comment>
<feature type="transmembrane region" description="Helical" evidence="7">
    <location>
        <begin position="62"/>
        <end position="90"/>
    </location>
</feature>
<keyword evidence="5 7" id="KW-0472">Membrane</keyword>
<evidence type="ECO:0000313" key="9">
    <source>
        <dbReference type="Proteomes" id="UP000886520"/>
    </source>
</evidence>
<reference evidence="8" key="1">
    <citation type="submission" date="2021-01" db="EMBL/GenBank/DDBJ databases">
        <title>Adiantum capillus-veneris genome.</title>
        <authorList>
            <person name="Fang Y."/>
            <person name="Liao Q."/>
        </authorList>
    </citation>
    <scope>NUCLEOTIDE SEQUENCE</scope>
    <source>
        <strain evidence="8">H3</strain>
        <tissue evidence="8">Leaf</tissue>
    </source>
</reference>
<organism evidence="8 9">
    <name type="scientific">Adiantum capillus-veneris</name>
    <name type="common">Maidenhair fern</name>
    <dbReference type="NCBI Taxonomy" id="13818"/>
    <lineage>
        <taxon>Eukaryota</taxon>
        <taxon>Viridiplantae</taxon>
        <taxon>Streptophyta</taxon>
        <taxon>Embryophyta</taxon>
        <taxon>Tracheophyta</taxon>
        <taxon>Polypodiopsida</taxon>
        <taxon>Polypodiidae</taxon>
        <taxon>Polypodiales</taxon>
        <taxon>Pteridineae</taxon>
        <taxon>Pteridaceae</taxon>
        <taxon>Vittarioideae</taxon>
        <taxon>Adiantum</taxon>
    </lineage>
</organism>
<feature type="transmembrane region" description="Helical" evidence="7">
    <location>
        <begin position="441"/>
        <end position="462"/>
    </location>
</feature>
<feature type="transmembrane region" description="Helical" evidence="7">
    <location>
        <begin position="102"/>
        <end position="121"/>
    </location>
</feature>
<comment type="similarity">
    <text evidence="2">Belongs to the 4-toluene sulfonate uptake permease (TSUP) (TC 2.A.102) family.</text>
</comment>
<feature type="compositionally biased region" description="Basic and acidic residues" evidence="6">
    <location>
        <begin position="220"/>
        <end position="236"/>
    </location>
</feature>
<sequence length="483" mass="51914">MEATIPLRLFLSLIIVLYFGRIGVMCTNSTTYAGSGVEVWDAMYFSPNYLVQTDSELQTWRIVTALICGAIAAALSSAGGLGGGGLYVPIFNLLLGFNSKTSAALSSCMILGGTLVNLFWYCSQRRADGLGPLIDYQVSLLCLPNVLLGISAGVFCNVASPSWLVTVILIIILLLITFRSCCNACQRWNHETRALQSGLVSSETVEDNACDLVVAAPSGDSHDENSDRTGKNEELKKPLLEHPGVQGLPQYPLLKIGMLCITWVAFLAVQIVRGSSDGQNLFGIQTCGVIYWLVTLVQVPFAIVVTTCTIIYFQRKSLDVDALKNDGENPSPQEDPVHGGLVKMSWLPVYALGAGFLGGMLGLGGGTIINPLLLETGMHPKVTAATSSFMVVFSSSLSVGQFWLLGRIPEEYALISAALSLVFSVIGLQVVQTIIMKYGRFSLIVFAVSIVMGISAVLMALFGTWDVVSQVRQGEYMGFQSPC</sequence>
<keyword evidence="9" id="KW-1185">Reference proteome</keyword>
<dbReference type="PANTHER" id="PTHR14255:SF3">
    <property type="entry name" value="SULFITE EXPORTER TAUE_SAFE FAMILY PROTEIN 5-RELATED"/>
    <property type="match status" value="1"/>
</dbReference>
<protein>
    <recommendedName>
        <fullName evidence="10">Sulfite exporter TauE/SafE family protein</fullName>
    </recommendedName>
</protein>
<feature type="transmembrane region" description="Helical" evidence="7">
    <location>
        <begin position="385"/>
        <end position="405"/>
    </location>
</feature>
<comment type="caution">
    <text evidence="8">The sequence shown here is derived from an EMBL/GenBank/DDBJ whole genome shotgun (WGS) entry which is preliminary data.</text>
</comment>
<evidence type="ECO:0000256" key="1">
    <source>
        <dbReference type="ARBA" id="ARBA00004141"/>
    </source>
</evidence>
<feature type="transmembrane region" description="Helical" evidence="7">
    <location>
        <begin position="133"/>
        <end position="155"/>
    </location>
</feature>
<dbReference type="InterPro" id="IPR002781">
    <property type="entry name" value="TM_pro_TauE-like"/>
</dbReference>
<feature type="transmembrane region" description="Helical" evidence="7">
    <location>
        <begin position="412"/>
        <end position="435"/>
    </location>
</feature>
<keyword evidence="3 7" id="KW-0812">Transmembrane</keyword>
<accession>A0A9D4ZEW0</accession>
<dbReference type="EMBL" id="JABFUD020000014">
    <property type="protein sequence ID" value="KAI5070136.1"/>
    <property type="molecule type" value="Genomic_DNA"/>
</dbReference>
<evidence type="ECO:0000256" key="4">
    <source>
        <dbReference type="ARBA" id="ARBA00022989"/>
    </source>
</evidence>
<feature type="transmembrane region" description="Helical" evidence="7">
    <location>
        <begin position="252"/>
        <end position="269"/>
    </location>
</feature>
<feature type="transmembrane region" description="Helical" evidence="7">
    <location>
        <begin position="6"/>
        <end position="24"/>
    </location>
</feature>
<dbReference type="OrthoDB" id="434519at2759"/>
<evidence type="ECO:0000256" key="7">
    <source>
        <dbReference type="SAM" id="Phobius"/>
    </source>
</evidence>
<dbReference type="GO" id="GO:0016567">
    <property type="term" value="P:protein ubiquitination"/>
    <property type="evidence" value="ECO:0007669"/>
    <property type="project" value="TreeGrafter"/>
</dbReference>
<dbReference type="GO" id="GO:0016020">
    <property type="term" value="C:membrane"/>
    <property type="evidence" value="ECO:0007669"/>
    <property type="project" value="UniProtKB-SubCell"/>
</dbReference>
<keyword evidence="4 7" id="KW-1133">Transmembrane helix</keyword>
<evidence type="ECO:0000256" key="3">
    <source>
        <dbReference type="ARBA" id="ARBA00022692"/>
    </source>
</evidence>
<evidence type="ECO:0000256" key="2">
    <source>
        <dbReference type="ARBA" id="ARBA00009142"/>
    </source>
</evidence>
<evidence type="ECO:0008006" key="10">
    <source>
        <dbReference type="Google" id="ProtNLM"/>
    </source>
</evidence>
<dbReference type="Proteomes" id="UP000886520">
    <property type="component" value="Chromosome 14"/>
</dbReference>
<dbReference type="AlphaFoldDB" id="A0A9D4ZEW0"/>
<dbReference type="GO" id="GO:0031464">
    <property type="term" value="C:Cul4A-RING E3 ubiquitin ligase complex"/>
    <property type="evidence" value="ECO:0007669"/>
    <property type="project" value="TreeGrafter"/>
</dbReference>
<proteinExistence type="inferred from homology"/>
<evidence type="ECO:0000256" key="5">
    <source>
        <dbReference type="ARBA" id="ARBA00023136"/>
    </source>
</evidence>
<feature type="region of interest" description="Disordered" evidence="6">
    <location>
        <begin position="216"/>
        <end position="236"/>
    </location>
</feature>